<evidence type="ECO:0000256" key="8">
    <source>
        <dbReference type="ARBA" id="ARBA00022691"/>
    </source>
</evidence>
<dbReference type="InterPro" id="IPR005814">
    <property type="entry name" value="Aminotrans_3"/>
</dbReference>
<dbReference type="PANTHER" id="PTHR42684:SF17">
    <property type="entry name" value="ADENOSYLMETHIONINE-8-AMINO-7-OXONONANOATE AMINOTRANSFERASE"/>
    <property type="match status" value="1"/>
</dbReference>
<dbReference type="NCBIfam" id="TIGR00508">
    <property type="entry name" value="bioA"/>
    <property type="match status" value="1"/>
</dbReference>
<evidence type="ECO:0000313" key="14">
    <source>
        <dbReference type="EMBL" id="SFU42779.1"/>
    </source>
</evidence>
<dbReference type="Pfam" id="PF00202">
    <property type="entry name" value="Aminotran_3"/>
    <property type="match status" value="1"/>
</dbReference>
<feature type="binding site" evidence="13">
    <location>
        <position position="290"/>
    </location>
    <ligand>
        <name>substrate</name>
    </ligand>
</feature>
<keyword evidence="8 13" id="KW-0949">S-adenosyl-L-methionine</keyword>
<dbReference type="Proteomes" id="UP000199391">
    <property type="component" value="Unassembled WGS sequence"/>
</dbReference>
<evidence type="ECO:0000256" key="3">
    <source>
        <dbReference type="ARBA" id="ARBA00005063"/>
    </source>
</evidence>
<dbReference type="SUPFAM" id="SSF53383">
    <property type="entry name" value="PLP-dependent transferases"/>
    <property type="match status" value="1"/>
</dbReference>
<comment type="cofactor">
    <cofactor evidence="1 13">
        <name>pyridoxal 5'-phosphate</name>
        <dbReference type="ChEBI" id="CHEBI:597326"/>
    </cofactor>
</comment>
<sequence>MEPNRQSDWVARSLRSVWHPCTQMQHHAQGDNHVPLIPVSHGRGAWLYDHEGRRYLDAISSWWVNLFGHANPRINAALKDQLDRLEHAMLAGFTHEPVIQLSERLAALTGHQLGHAFYASDGASAVEIALKMSFHSWRNNGRGDKQEFVCLKGSYHGETIGALAVTDVALFKDAYGPLLRATQTVMSPDARQAAEGETAQDVARRAAADVERLFNERGDKIAAIIIEPLVQCATGMAMHDPLYLRLVRDLCDRHSVHLILDEIAVGCGRTGTFFACEQAGVWPDFLCLSKGISGGYLPLSLVLSREEVYQAFYSNDVTRGFLHSHSYTGNPLACRAALATLDIFEEDNVLVNNRARAGRLGKALAPLAGHERIRNARNRGMIWAFDAVGVDSAFSRRYFAEATRQELLLRPIGSTIYLMPPYILDDEEIDGLAARTLAVFEATLAGQGG</sequence>
<feature type="binding site" evidence="13">
    <location>
        <position position="62"/>
    </location>
    <ligand>
        <name>substrate</name>
    </ligand>
</feature>
<dbReference type="EC" id="2.6.1.62" evidence="13"/>
<evidence type="ECO:0000256" key="6">
    <source>
        <dbReference type="ARBA" id="ARBA00022576"/>
    </source>
</evidence>
<dbReference type="Gene3D" id="3.90.1150.10">
    <property type="entry name" value="Aspartate Aminotransferase, domain 1"/>
    <property type="match status" value="1"/>
</dbReference>
<dbReference type="UniPathway" id="UPA00078">
    <property type="reaction ID" value="UER00160"/>
</dbReference>
<name>A0A1I7G2X3_9BURK</name>
<dbReference type="GO" id="GO:0005737">
    <property type="term" value="C:cytoplasm"/>
    <property type="evidence" value="ECO:0007669"/>
    <property type="project" value="UniProtKB-SubCell"/>
</dbReference>
<comment type="subunit">
    <text evidence="4 13">Homodimer.</text>
</comment>
<evidence type="ECO:0000256" key="2">
    <source>
        <dbReference type="ARBA" id="ARBA00004496"/>
    </source>
</evidence>
<accession>A0A1I7G2X3</accession>
<feature type="binding site" evidence="13">
    <location>
        <begin position="325"/>
        <end position="326"/>
    </location>
    <ligand>
        <name>pyridoxal 5'-phosphate</name>
        <dbReference type="ChEBI" id="CHEBI:597326"/>
    </ligand>
</feature>
<comment type="pathway">
    <text evidence="3 13">Cofactor biosynthesis; biotin biosynthesis; 7,8-diaminononanoate from 8-amino-7-oxononanoate (SAM route): step 1/1.</text>
</comment>
<dbReference type="GO" id="GO:0009102">
    <property type="term" value="P:biotin biosynthetic process"/>
    <property type="evidence" value="ECO:0007669"/>
    <property type="project" value="UniProtKB-UniRule"/>
</dbReference>
<dbReference type="InterPro" id="IPR005815">
    <property type="entry name" value="BioA"/>
</dbReference>
<evidence type="ECO:0000256" key="5">
    <source>
        <dbReference type="ARBA" id="ARBA00022490"/>
    </source>
</evidence>
<dbReference type="GO" id="GO:0030170">
    <property type="term" value="F:pyridoxal phosphate binding"/>
    <property type="evidence" value="ECO:0007669"/>
    <property type="project" value="UniProtKB-UniRule"/>
</dbReference>
<dbReference type="InterPro" id="IPR015424">
    <property type="entry name" value="PyrdxlP-dep_Trfase"/>
</dbReference>
<evidence type="ECO:0000313" key="15">
    <source>
        <dbReference type="Proteomes" id="UP000199391"/>
    </source>
</evidence>
<proteinExistence type="inferred from homology"/>
<evidence type="ECO:0000256" key="12">
    <source>
        <dbReference type="ARBA" id="ARBA00060970"/>
    </source>
</evidence>
<dbReference type="OrthoDB" id="3398487at2"/>
<keyword evidence="6 13" id="KW-0032">Aminotransferase</keyword>
<keyword evidence="7 13" id="KW-0808">Transferase</keyword>
<feature type="binding site" evidence="13">
    <location>
        <begin position="122"/>
        <end position="123"/>
    </location>
    <ligand>
        <name>pyridoxal 5'-phosphate</name>
        <dbReference type="ChEBI" id="CHEBI:597326"/>
    </ligand>
</feature>
<protein>
    <recommendedName>
        <fullName evidence="13">Adenosylmethionine-8-amino-7-oxononanoate aminotransferase</fullName>
        <ecNumber evidence="13">2.6.1.62</ecNumber>
    </recommendedName>
    <alternativeName>
        <fullName evidence="13">7,8-diamino-pelargonic acid aminotransferase</fullName>
        <shortName evidence="13">DAPA AT</shortName>
        <shortName evidence="13">DAPA aminotransferase</shortName>
    </alternativeName>
    <alternativeName>
        <fullName evidence="13">7,8-diaminononanoate synthase</fullName>
        <shortName evidence="13">DANS</shortName>
    </alternativeName>
    <alternativeName>
        <fullName evidence="13">Diaminopelargonic acid synthase</fullName>
    </alternativeName>
</protein>
<keyword evidence="15" id="KW-1185">Reference proteome</keyword>
<dbReference type="GO" id="GO:0004015">
    <property type="term" value="F:adenosylmethionine-8-amino-7-oxononanoate transaminase activity"/>
    <property type="evidence" value="ECO:0007669"/>
    <property type="project" value="UniProtKB-UniRule"/>
</dbReference>
<dbReference type="FunFam" id="3.40.640.10:FF:000078">
    <property type="entry name" value="Adenosylmethionine-8-amino-7-oxononanoate aminotransferase"/>
    <property type="match status" value="1"/>
</dbReference>
<evidence type="ECO:0000256" key="1">
    <source>
        <dbReference type="ARBA" id="ARBA00001933"/>
    </source>
</evidence>
<dbReference type="CDD" id="cd00610">
    <property type="entry name" value="OAT_like"/>
    <property type="match status" value="1"/>
</dbReference>
<evidence type="ECO:0000256" key="10">
    <source>
        <dbReference type="ARBA" id="ARBA00022898"/>
    </source>
</evidence>
<organism evidence="14 15">
    <name type="scientific">Pseudoduganella namucuonensis</name>
    <dbReference type="NCBI Taxonomy" id="1035707"/>
    <lineage>
        <taxon>Bacteria</taxon>
        <taxon>Pseudomonadati</taxon>
        <taxon>Pseudomonadota</taxon>
        <taxon>Betaproteobacteria</taxon>
        <taxon>Burkholderiales</taxon>
        <taxon>Oxalobacteraceae</taxon>
        <taxon>Telluria group</taxon>
        <taxon>Pseudoduganella</taxon>
    </lineage>
</organism>
<evidence type="ECO:0000256" key="11">
    <source>
        <dbReference type="ARBA" id="ARBA00048449"/>
    </source>
</evidence>
<evidence type="ECO:0000256" key="4">
    <source>
        <dbReference type="ARBA" id="ARBA00011738"/>
    </source>
</evidence>
<feature type="binding site" evidence="13">
    <location>
        <position position="324"/>
    </location>
    <ligand>
        <name>substrate</name>
    </ligand>
</feature>
<dbReference type="NCBIfam" id="NF004624">
    <property type="entry name" value="PRK05964.1"/>
    <property type="match status" value="1"/>
</dbReference>
<feature type="binding site" evidence="13">
    <location>
        <position position="410"/>
    </location>
    <ligand>
        <name>substrate</name>
    </ligand>
</feature>
<comment type="similarity">
    <text evidence="12 13">Belongs to the class-III pyridoxal-phosphate-dependent aminotransferase family. BioA subfamily.</text>
</comment>
<dbReference type="PANTHER" id="PTHR42684">
    <property type="entry name" value="ADENOSYLMETHIONINE-8-AMINO-7-OXONONANOATE AMINOTRANSFERASE"/>
    <property type="match status" value="1"/>
</dbReference>
<keyword evidence="10 13" id="KW-0663">Pyridoxal phosphate</keyword>
<feature type="binding site" evidence="13">
    <location>
        <position position="261"/>
    </location>
    <ligand>
        <name>pyridoxal 5'-phosphate</name>
        <dbReference type="ChEBI" id="CHEBI:597326"/>
    </ligand>
</feature>
<dbReference type="InterPro" id="IPR015422">
    <property type="entry name" value="PyrdxlP-dep_Trfase_small"/>
</dbReference>
<comment type="subcellular location">
    <subcellularLocation>
        <location evidence="2 13">Cytoplasm</location>
    </subcellularLocation>
</comment>
<keyword evidence="9 13" id="KW-0093">Biotin biosynthesis</keyword>
<dbReference type="STRING" id="1035707.SAMN05216552_10033"/>
<evidence type="ECO:0000256" key="7">
    <source>
        <dbReference type="ARBA" id="ARBA00022679"/>
    </source>
</evidence>
<dbReference type="PIRSF" id="PIRSF000521">
    <property type="entry name" value="Transaminase_4ab_Lys_Orn"/>
    <property type="match status" value="1"/>
</dbReference>
<dbReference type="AlphaFoldDB" id="A0A1I7G2X3"/>
<gene>
    <name evidence="13" type="primary">bioA</name>
    <name evidence="14" type="ORF">SAMN05216552_10033</name>
</gene>
<evidence type="ECO:0000256" key="9">
    <source>
        <dbReference type="ARBA" id="ARBA00022756"/>
    </source>
</evidence>
<keyword evidence="5 13" id="KW-0963">Cytoplasm</keyword>
<dbReference type="PROSITE" id="PS00600">
    <property type="entry name" value="AA_TRANSFER_CLASS_3"/>
    <property type="match status" value="1"/>
</dbReference>
<dbReference type="InterPro" id="IPR015421">
    <property type="entry name" value="PyrdxlP-dep_Trfase_major"/>
</dbReference>
<feature type="binding site" evidence="13">
    <location>
        <position position="155"/>
    </location>
    <ligand>
        <name>substrate</name>
    </ligand>
</feature>
<dbReference type="RefSeq" id="WP_093553759.1">
    <property type="nucleotide sequence ID" value="NZ_FPBO01000003.1"/>
</dbReference>
<dbReference type="EMBL" id="FPBO01000003">
    <property type="protein sequence ID" value="SFU42779.1"/>
    <property type="molecule type" value="Genomic_DNA"/>
</dbReference>
<reference evidence="15" key="1">
    <citation type="submission" date="2016-10" db="EMBL/GenBank/DDBJ databases">
        <authorList>
            <person name="Varghese N."/>
            <person name="Submissions S."/>
        </authorList>
    </citation>
    <scope>NUCLEOTIDE SEQUENCE [LARGE SCALE GENOMIC DNA]</scope>
    <source>
        <strain evidence="15">CGMCC 1.11014</strain>
    </source>
</reference>
<evidence type="ECO:0000256" key="13">
    <source>
        <dbReference type="HAMAP-Rule" id="MF_00834"/>
    </source>
</evidence>
<dbReference type="InterPro" id="IPR049704">
    <property type="entry name" value="Aminotrans_3_PPA_site"/>
</dbReference>
<dbReference type="Gene3D" id="3.40.640.10">
    <property type="entry name" value="Type I PLP-dependent aspartate aminotransferase-like (Major domain)"/>
    <property type="match status" value="1"/>
</dbReference>
<comment type="function">
    <text evidence="13">Catalyzes the transfer of the alpha-amino group from S-adenosyl-L-methionine (SAM) to 7-keto-8-aminopelargonic acid (KAPA) to form 7,8-diaminopelargonic acid (DAPA). It is the only aminotransferase known to utilize SAM as an amino donor.</text>
</comment>
<dbReference type="HAMAP" id="MF_00834">
    <property type="entry name" value="BioA"/>
    <property type="match status" value="1"/>
</dbReference>
<feature type="modified residue" description="N6-(pyridoxal phosphate)lysine" evidence="13">
    <location>
        <position position="290"/>
    </location>
</feature>
<comment type="catalytic activity">
    <reaction evidence="11 13">
        <text>(8S)-8-amino-7-oxononanoate + S-adenosyl-L-methionine = S-adenosyl-4-methylsulfanyl-2-oxobutanoate + (7R,8S)-7,8-diammoniononanoate</text>
        <dbReference type="Rhea" id="RHEA:16861"/>
        <dbReference type="ChEBI" id="CHEBI:16490"/>
        <dbReference type="ChEBI" id="CHEBI:59789"/>
        <dbReference type="ChEBI" id="CHEBI:149468"/>
        <dbReference type="ChEBI" id="CHEBI:149469"/>
        <dbReference type="EC" id="2.6.1.62"/>
    </reaction>
</comment>
<feature type="site" description="Participates in the substrate recognition with KAPA and in a stacking interaction with the adenine ring of SAM" evidence="13">
    <location>
        <position position="21"/>
    </location>
</feature>